<dbReference type="PROSITE" id="PS00133">
    <property type="entry name" value="CARBOXYPEPT_ZN_2"/>
    <property type="match status" value="1"/>
</dbReference>
<keyword evidence="6" id="KW-0378">Hydrolase</keyword>
<dbReference type="PANTHER" id="PTHR11532:SF57">
    <property type="entry name" value="CARBOXYPEPTIDASE D, B"/>
    <property type="match status" value="1"/>
</dbReference>
<dbReference type="InterPro" id="IPR057247">
    <property type="entry name" value="CARBOXYPEPT_ZN_2"/>
</dbReference>
<dbReference type="PRINTS" id="PR00765">
    <property type="entry name" value="CRBOXYPTASEA"/>
</dbReference>
<organism evidence="11 12">
    <name type="scientific">Desmophyllum pertusum</name>
    <dbReference type="NCBI Taxonomy" id="174260"/>
    <lineage>
        <taxon>Eukaryota</taxon>
        <taxon>Metazoa</taxon>
        <taxon>Cnidaria</taxon>
        <taxon>Anthozoa</taxon>
        <taxon>Hexacorallia</taxon>
        <taxon>Scleractinia</taxon>
        <taxon>Caryophylliina</taxon>
        <taxon>Caryophylliidae</taxon>
        <taxon>Desmophyllum</taxon>
    </lineage>
</organism>
<dbReference type="CDD" id="cd11308">
    <property type="entry name" value="Peptidase_M14NE-CP-C_like"/>
    <property type="match status" value="1"/>
</dbReference>
<evidence type="ECO:0000256" key="8">
    <source>
        <dbReference type="ARBA" id="ARBA00023180"/>
    </source>
</evidence>
<comment type="caution">
    <text evidence="9">Lacks conserved residue(s) required for the propagation of feature annotation.</text>
</comment>
<dbReference type="Pfam" id="PF00246">
    <property type="entry name" value="Peptidase_M14"/>
    <property type="match status" value="2"/>
</dbReference>
<dbReference type="InterPro" id="IPR057246">
    <property type="entry name" value="CARBOXYPEPT_ZN_1"/>
</dbReference>
<dbReference type="GO" id="GO:0008270">
    <property type="term" value="F:zinc ion binding"/>
    <property type="evidence" value="ECO:0007669"/>
    <property type="project" value="InterPro"/>
</dbReference>
<feature type="domain" description="Peptidase M14" evidence="10">
    <location>
        <begin position="1"/>
        <end position="255"/>
    </location>
</feature>
<dbReference type="SUPFAM" id="SSF49464">
    <property type="entry name" value="Carboxypeptidase regulatory domain-like"/>
    <property type="match status" value="1"/>
</dbReference>
<evidence type="ECO:0000313" key="11">
    <source>
        <dbReference type="EMBL" id="KAJ7376133.1"/>
    </source>
</evidence>
<evidence type="ECO:0000256" key="5">
    <source>
        <dbReference type="ARBA" id="ARBA00022723"/>
    </source>
</evidence>
<dbReference type="InterPro" id="IPR000834">
    <property type="entry name" value="Peptidase_M14"/>
</dbReference>
<dbReference type="Pfam" id="PF13620">
    <property type="entry name" value="CarboxypepD_reg"/>
    <property type="match status" value="1"/>
</dbReference>
<dbReference type="Gene3D" id="2.60.40.1120">
    <property type="entry name" value="Carboxypeptidase-like, regulatory domain"/>
    <property type="match status" value="1"/>
</dbReference>
<name>A0A9W9Z8V5_9CNID</name>
<evidence type="ECO:0000256" key="2">
    <source>
        <dbReference type="ARBA" id="ARBA00005988"/>
    </source>
</evidence>
<dbReference type="GO" id="GO:0005615">
    <property type="term" value="C:extracellular space"/>
    <property type="evidence" value="ECO:0007669"/>
    <property type="project" value="TreeGrafter"/>
</dbReference>
<dbReference type="PANTHER" id="PTHR11532">
    <property type="entry name" value="PROTEASE M14 CARBOXYPEPTIDASE"/>
    <property type="match status" value="1"/>
</dbReference>
<evidence type="ECO:0000256" key="9">
    <source>
        <dbReference type="PROSITE-ProRule" id="PRU01379"/>
    </source>
</evidence>
<dbReference type="GO" id="GO:0004181">
    <property type="term" value="F:metallocarboxypeptidase activity"/>
    <property type="evidence" value="ECO:0007669"/>
    <property type="project" value="InterPro"/>
</dbReference>
<feature type="active site" description="Proton donor/acceptor" evidence="9">
    <location>
        <position position="225"/>
    </location>
</feature>
<dbReference type="GO" id="GO:0016485">
    <property type="term" value="P:protein processing"/>
    <property type="evidence" value="ECO:0007669"/>
    <property type="project" value="TreeGrafter"/>
</dbReference>
<dbReference type="AlphaFoldDB" id="A0A9W9Z8V5"/>
<dbReference type="PROSITE" id="PS52035">
    <property type="entry name" value="PEPTIDASE_M14"/>
    <property type="match status" value="2"/>
</dbReference>
<sequence>MALQITDDPHARKPGKPMFKYVGNMHGNEAVGRQVLIYLITYLLENYGRNDRVTRLVNTTDIFIMPSLNPDGFEMAREGHCYGTVGRNNYNQVDLNRDFPDQFNNWNDYNLDSSQPETKAMLKWIHENPFVLSANLHGGAVVASYPYDSNKEHQLTGRYSASPDDKIFRHLASTYATNHKTMSKNIHCYDHFQGGITNGAYWYDVPGGMQDVNYLISNCFEITLELSCCKYPPRSQLRKEWHNNKEALLTYIEQVHRGIKGFVKNKHGVGIHGAVIHVQGLNHNVTTSSHGDFWRILLPGIYTVTAFASGHRCKTLSNVSVGSAEATKLEFVLERGDNQRDASRLFTRDIPWLRKRTFLTKRDLSSSLQALDPNVPFTSIPTTSKGFTQVVNDWEKPRIFKNHNYNDLTTFLHTIAKLYPNITRLYSVGKSVQNRELWVIEITDHPGIHETGEPEFKYVGNMHGDEVIGRETLLLLIQGLCENYHKIPAITALIDYTRIHIMPSMNPDGYERAVRENARNVDLNRNFPDQFFPNLNKNREPETNAVMKWITSFPFVLSANLHGVPLLQTTHMMIHRPSMRPIAGVQMMLCFGN</sequence>
<keyword evidence="4" id="KW-0645">Protease</keyword>
<dbReference type="OrthoDB" id="5980922at2759"/>
<keyword evidence="7" id="KW-0862">Zinc</keyword>
<dbReference type="Proteomes" id="UP001163046">
    <property type="component" value="Unassembled WGS sequence"/>
</dbReference>
<keyword evidence="3" id="KW-0121">Carboxypeptidase</keyword>
<dbReference type="SMART" id="SM00631">
    <property type="entry name" value="Zn_pept"/>
    <property type="match status" value="2"/>
</dbReference>
<comment type="caution">
    <text evidence="11">The sequence shown here is derived from an EMBL/GenBank/DDBJ whole genome shotgun (WGS) entry which is preliminary data.</text>
</comment>
<reference evidence="11" key="1">
    <citation type="submission" date="2023-01" db="EMBL/GenBank/DDBJ databases">
        <title>Genome assembly of the deep-sea coral Lophelia pertusa.</title>
        <authorList>
            <person name="Herrera S."/>
            <person name="Cordes E."/>
        </authorList>
    </citation>
    <scope>NUCLEOTIDE SEQUENCE</scope>
    <source>
        <strain evidence="11">USNM1676648</strain>
        <tissue evidence="11">Polyp</tissue>
    </source>
</reference>
<evidence type="ECO:0000256" key="1">
    <source>
        <dbReference type="ARBA" id="ARBA00001947"/>
    </source>
</evidence>
<protein>
    <recommendedName>
        <fullName evidence="10">Peptidase M14 domain-containing protein</fullName>
    </recommendedName>
</protein>
<dbReference type="GO" id="GO:0006518">
    <property type="term" value="P:peptide metabolic process"/>
    <property type="evidence" value="ECO:0007669"/>
    <property type="project" value="TreeGrafter"/>
</dbReference>
<keyword evidence="5" id="KW-0479">Metal-binding</keyword>
<gene>
    <name evidence="11" type="ORF">OS493_036737</name>
</gene>
<dbReference type="EMBL" id="MU826413">
    <property type="protein sequence ID" value="KAJ7376133.1"/>
    <property type="molecule type" value="Genomic_DNA"/>
</dbReference>
<dbReference type="SUPFAM" id="SSF53187">
    <property type="entry name" value="Zn-dependent exopeptidases"/>
    <property type="match status" value="2"/>
</dbReference>
<keyword evidence="8" id="KW-0325">Glycoprotein</keyword>
<dbReference type="FunFam" id="3.40.630.10:FF:000020">
    <property type="entry name" value="Carboxypeptidase D"/>
    <property type="match status" value="1"/>
</dbReference>
<evidence type="ECO:0000256" key="4">
    <source>
        <dbReference type="ARBA" id="ARBA00022670"/>
    </source>
</evidence>
<dbReference type="InterPro" id="IPR050753">
    <property type="entry name" value="Peptidase_M14_domain"/>
</dbReference>
<comment type="cofactor">
    <cofactor evidence="1">
        <name>Zn(2+)</name>
        <dbReference type="ChEBI" id="CHEBI:29105"/>
    </cofactor>
</comment>
<dbReference type="PROSITE" id="PS00132">
    <property type="entry name" value="CARBOXYPEPT_ZN_1"/>
    <property type="match status" value="2"/>
</dbReference>
<evidence type="ECO:0000259" key="10">
    <source>
        <dbReference type="PROSITE" id="PS52035"/>
    </source>
</evidence>
<evidence type="ECO:0000313" key="12">
    <source>
        <dbReference type="Proteomes" id="UP001163046"/>
    </source>
</evidence>
<dbReference type="InterPro" id="IPR008969">
    <property type="entry name" value="CarboxyPept-like_regulatory"/>
</dbReference>
<feature type="domain" description="Peptidase M14" evidence="10">
    <location>
        <begin position="401"/>
        <end position="593"/>
    </location>
</feature>
<accession>A0A9W9Z8V5</accession>
<keyword evidence="12" id="KW-1185">Reference proteome</keyword>
<dbReference type="Gene3D" id="3.40.630.10">
    <property type="entry name" value="Zn peptidases"/>
    <property type="match status" value="2"/>
</dbReference>
<evidence type="ECO:0000256" key="7">
    <source>
        <dbReference type="ARBA" id="ARBA00022833"/>
    </source>
</evidence>
<evidence type="ECO:0000256" key="6">
    <source>
        <dbReference type="ARBA" id="ARBA00022801"/>
    </source>
</evidence>
<dbReference type="CDD" id="cd03868">
    <property type="entry name" value="M14_CPD_I"/>
    <property type="match status" value="1"/>
</dbReference>
<comment type="similarity">
    <text evidence="2 9">Belongs to the peptidase M14 family.</text>
</comment>
<proteinExistence type="inferred from homology"/>
<evidence type="ECO:0000256" key="3">
    <source>
        <dbReference type="ARBA" id="ARBA00022645"/>
    </source>
</evidence>